<evidence type="ECO:0000259" key="8">
    <source>
        <dbReference type="Pfam" id="PF15276"/>
    </source>
</evidence>
<dbReference type="Ensembl" id="ENSGACT00000062038.1">
    <property type="protein sequence ID" value="ENSGACP00000035143.1"/>
    <property type="gene ID" value="ENSGACG00000023240.1"/>
</dbReference>
<dbReference type="InterPro" id="IPR029334">
    <property type="entry name" value="PP1-bd"/>
</dbReference>
<evidence type="ECO:0000256" key="7">
    <source>
        <dbReference type="SAM" id="MobiDB-lite"/>
    </source>
</evidence>
<organism evidence="9 10">
    <name type="scientific">Gasterosteus aculeatus aculeatus</name>
    <name type="common">three-spined stickleback</name>
    <dbReference type="NCBI Taxonomy" id="481459"/>
    <lineage>
        <taxon>Eukaryota</taxon>
        <taxon>Metazoa</taxon>
        <taxon>Chordata</taxon>
        <taxon>Craniata</taxon>
        <taxon>Vertebrata</taxon>
        <taxon>Euteleostomi</taxon>
        <taxon>Actinopterygii</taxon>
        <taxon>Neopterygii</taxon>
        <taxon>Teleostei</taxon>
        <taxon>Neoteleostei</taxon>
        <taxon>Acanthomorphata</taxon>
        <taxon>Eupercaria</taxon>
        <taxon>Perciformes</taxon>
        <taxon>Cottioidei</taxon>
        <taxon>Gasterosteales</taxon>
        <taxon>Gasterosteidae</taxon>
        <taxon>Gasterosteus</taxon>
    </lineage>
</organism>
<evidence type="ECO:0000256" key="2">
    <source>
        <dbReference type="ARBA" id="ARBA00022499"/>
    </source>
</evidence>
<proteinExistence type="predicted"/>
<evidence type="ECO:0000256" key="6">
    <source>
        <dbReference type="ARBA" id="ARBA00023306"/>
    </source>
</evidence>
<keyword evidence="5" id="KW-0539">Nucleus</keyword>
<reference evidence="9 10" key="1">
    <citation type="journal article" date="2021" name="G3 (Bethesda)">
        <title>Improved contiguity of the threespine stickleback genome using long-read sequencing.</title>
        <authorList>
            <person name="Nath S."/>
            <person name="Shaw D.E."/>
            <person name="White M.A."/>
        </authorList>
    </citation>
    <scope>NUCLEOTIDE SEQUENCE [LARGE SCALE GENOMIC DNA]</scope>
    <source>
        <strain evidence="9 10">Lake Benthic</strain>
    </source>
</reference>
<evidence type="ECO:0000256" key="5">
    <source>
        <dbReference type="ARBA" id="ARBA00023242"/>
    </source>
</evidence>
<evidence type="ECO:0000256" key="3">
    <source>
        <dbReference type="ARBA" id="ARBA00022553"/>
    </source>
</evidence>
<keyword evidence="10" id="KW-1185">Reference proteome</keyword>
<evidence type="ECO:0000313" key="10">
    <source>
        <dbReference type="Proteomes" id="UP000007635"/>
    </source>
</evidence>
<sequence length="895" mass="96323">MATAEMNAEGNQADDLLSPSEEDSPPVLNDTSAPLNFSELTPREFGISVKSFTPASLSNGKDKFRLAQIKSRRKSSIGARGSPETNSLIRFMAQQRMKTSSTFQTLELVRSSPFLPRVASTLRQKMASFQSLMDVEESGVCDPMPGQDSNTGGCIKTRDYLSDRNSHHGGKENHPPTMTPMPSKRGRLAPIDGCEVEIREASAPILHEEEEAVKQVVTRGPLPSSELVEEDQAVLITPTLHTDLELHTCSPAMDEQVGCRHTHAHVHTEVDDLFELESLGRPPPDDCAAAPPAGAASLFHIAAFPSLLAMKPAGEKKKSVRFGGPLSPEFFDKHLPPSTPLKKGGTPGRAATPCGSFQLCSVLKTPQRSEPRTTTTQARLDLSGLDMFGASPTLAMPRNRSVASAGEDDKDSDGGRTIAFPLMEEIDSAETGDTEYTLENQPVNLNAAFHEEFLSQILTESETSPSTISPADSLDEPAPFLEKENHHEAAVEAPVEAPARSRNQRKKHPGPEQAARSEPPAGCAGRKRKLPEESEPVKRSTRSAAKAASGRIKTNSAAKWRWNKDVDRSLYGSRAYASKNPNLSPITERLPLLQSQAAQQIPSPNHETGSNPQSADDPPATDDLPATNALEKLSGDPVTSPNSSKKQPLRKGRRQSGPRVKRNGAKKRRVAVPNEALRGEESLDQTGRSTEELCEEQTTTDPDASSGTPLTRSEPEQGKVDAEHDAVIPAETLGADCPGSGAESDNTLSQSGRRTPRRGSVDAAALRERENRAEAEQGEQAASRQENLQSSSGGQEGTGVADFHLAPWQADFNFEDVFKPVPARLQRSVRRSLRNRSAAEQGVGDGSAGNSSVGLAWLAWTSPDSNKESRRKTRGRRLSAAPAVLPALPEGNAAS</sequence>
<feature type="compositionally biased region" description="Polar residues" evidence="7">
    <location>
        <begin position="743"/>
        <end position="753"/>
    </location>
</feature>
<evidence type="ECO:0000313" key="9">
    <source>
        <dbReference type="Ensembl" id="ENSGACP00000035143.1"/>
    </source>
</evidence>
<dbReference type="Pfam" id="PF15276">
    <property type="entry name" value="PP1_bind"/>
    <property type="match status" value="1"/>
</dbReference>
<reference evidence="9" key="2">
    <citation type="submission" date="2025-08" db="UniProtKB">
        <authorList>
            <consortium name="Ensembl"/>
        </authorList>
    </citation>
    <scope>IDENTIFICATION</scope>
</reference>
<dbReference type="AlphaFoldDB" id="A0AAQ4P984"/>
<feature type="domain" description="PP1-binding" evidence="8">
    <location>
        <begin position="316"/>
        <end position="353"/>
    </location>
</feature>
<dbReference type="PANTHER" id="PTHR21603">
    <property type="entry name" value="ANTIGEN KI-67-LIKE PROTEIN"/>
    <property type="match status" value="1"/>
</dbReference>
<dbReference type="GO" id="GO:0007088">
    <property type="term" value="P:regulation of mitotic nuclear division"/>
    <property type="evidence" value="ECO:0007669"/>
    <property type="project" value="TreeGrafter"/>
</dbReference>
<comment type="subcellular location">
    <subcellularLocation>
        <location evidence="1">Nucleus</location>
    </subcellularLocation>
</comment>
<keyword evidence="2" id="KW-1017">Isopeptide bond</keyword>
<feature type="region of interest" description="Disordered" evidence="7">
    <location>
        <begin position="163"/>
        <end position="185"/>
    </location>
</feature>
<name>A0AAQ4P984_GASAC</name>
<feature type="compositionally biased region" description="Basic and acidic residues" evidence="7">
    <location>
        <begin position="765"/>
        <end position="775"/>
    </location>
</feature>
<evidence type="ECO:0000256" key="1">
    <source>
        <dbReference type="ARBA" id="ARBA00004123"/>
    </source>
</evidence>
<dbReference type="Proteomes" id="UP000007635">
    <property type="component" value="Chromosome XIII"/>
</dbReference>
<keyword evidence="3" id="KW-0597">Phosphoprotein</keyword>
<evidence type="ECO:0000256" key="4">
    <source>
        <dbReference type="ARBA" id="ARBA00022843"/>
    </source>
</evidence>
<feature type="region of interest" description="Disordered" evidence="7">
    <location>
        <begin position="831"/>
        <end position="895"/>
    </location>
</feature>
<keyword evidence="6" id="KW-0131">Cell cycle</keyword>
<dbReference type="GO" id="GO:0005694">
    <property type="term" value="C:chromosome"/>
    <property type="evidence" value="ECO:0007669"/>
    <property type="project" value="TreeGrafter"/>
</dbReference>
<feature type="compositionally biased region" description="Basic and acidic residues" evidence="7">
    <location>
        <begin position="163"/>
        <end position="174"/>
    </location>
</feature>
<dbReference type="PANTHER" id="PTHR21603:SF16">
    <property type="entry name" value="CELL DIVISION CYCLE-ASSOCIATED PROTEIN 2"/>
    <property type="match status" value="1"/>
</dbReference>
<feature type="region of interest" description="Disordered" evidence="7">
    <location>
        <begin position="485"/>
        <end position="802"/>
    </location>
</feature>
<protein>
    <recommendedName>
        <fullName evidence="8">PP1-binding domain-containing protein</fullName>
    </recommendedName>
</protein>
<feature type="compositionally biased region" description="Basic residues" evidence="7">
    <location>
        <begin position="647"/>
        <end position="670"/>
    </location>
</feature>
<reference evidence="9" key="3">
    <citation type="submission" date="2025-09" db="UniProtKB">
        <authorList>
            <consortium name="Ensembl"/>
        </authorList>
    </citation>
    <scope>IDENTIFICATION</scope>
</reference>
<feature type="compositionally biased region" description="Basic and acidic residues" evidence="7">
    <location>
        <begin position="713"/>
        <end position="726"/>
    </location>
</feature>
<keyword evidence="4" id="KW-0832">Ubl conjugation</keyword>
<dbReference type="GO" id="GO:0051983">
    <property type="term" value="P:regulation of chromosome segregation"/>
    <property type="evidence" value="ECO:0007669"/>
    <property type="project" value="TreeGrafter"/>
</dbReference>
<dbReference type="GO" id="GO:0005634">
    <property type="term" value="C:nucleus"/>
    <property type="evidence" value="ECO:0007669"/>
    <property type="project" value="UniProtKB-SubCell"/>
</dbReference>
<feature type="region of interest" description="Disordered" evidence="7">
    <location>
        <begin position="331"/>
        <end position="350"/>
    </location>
</feature>
<feature type="compositionally biased region" description="Low complexity" evidence="7">
    <location>
        <begin position="615"/>
        <end position="629"/>
    </location>
</feature>
<dbReference type="GeneTree" id="ENSGT00940000167358"/>
<accession>A0AAQ4P984</accession>
<feature type="compositionally biased region" description="Low complexity" evidence="7">
    <location>
        <begin position="878"/>
        <end position="889"/>
    </location>
</feature>
<feature type="compositionally biased region" description="Polar residues" evidence="7">
    <location>
        <begin position="593"/>
        <end position="614"/>
    </location>
</feature>
<feature type="region of interest" description="Disordered" evidence="7">
    <location>
        <begin position="1"/>
        <end position="35"/>
    </location>
</feature>
<feature type="compositionally biased region" description="Polar residues" evidence="7">
    <location>
        <begin position="637"/>
        <end position="646"/>
    </location>
</feature>
<feature type="compositionally biased region" description="Polar residues" evidence="7">
    <location>
        <begin position="696"/>
        <end position="711"/>
    </location>
</feature>
<feature type="region of interest" description="Disordered" evidence="7">
    <location>
        <begin position="393"/>
        <end position="416"/>
    </location>
</feature>